<proteinExistence type="predicted"/>
<dbReference type="EMBL" id="JAUPEV010000004">
    <property type="protein sequence ID" value="MDO7252933.1"/>
    <property type="molecule type" value="Genomic_DNA"/>
</dbReference>
<dbReference type="AlphaFoldDB" id="A0AA90T9P7"/>
<protein>
    <submittedName>
        <fullName evidence="2">DUF493 domain-containing protein</fullName>
    </submittedName>
</protein>
<organism evidence="2 3">
    <name type="scientific">Helicobacter cappadocius</name>
    <dbReference type="NCBI Taxonomy" id="3063998"/>
    <lineage>
        <taxon>Bacteria</taxon>
        <taxon>Pseudomonadati</taxon>
        <taxon>Campylobacterota</taxon>
        <taxon>Epsilonproteobacteria</taxon>
        <taxon>Campylobacterales</taxon>
        <taxon>Helicobacteraceae</taxon>
        <taxon>Helicobacter</taxon>
    </lineage>
</organism>
<dbReference type="SUPFAM" id="SSF117991">
    <property type="entry name" value="YbeD/HP0495-like"/>
    <property type="match status" value="1"/>
</dbReference>
<evidence type="ECO:0000313" key="3">
    <source>
        <dbReference type="Proteomes" id="UP001177258"/>
    </source>
</evidence>
<evidence type="ECO:0000313" key="2">
    <source>
        <dbReference type="EMBL" id="MDP2539077.1"/>
    </source>
</evidence>
<gene>
    <name evidence="1" type="ORF">Q5I04_03265</name>
    <name evidence="2" type="ORF">Q5I06_04735</name>
</gene>
<dbReference type="Proteomes" id="UP001240777">
    <property type="component" value="Unassembled WGS sequence"/>
</dbReference>
<reference evidence="2 4" key="1">
    <citation type="submission" date="2023-07" db="EMBL/GenBank/DDBJ databases">
        <title>Unpublished Manusciprt.</title>
        <authorList>
            <person name="Aydin F."/>
            <person name="Tarhane S."/>
            <person name="Saticioglu I.B."/>
            <person name="Karakaya E."/>
            <person name="Abay S."/>
            <person name="Guran O."/>
            <person name="Bozkurt E."/>
            <person name="Uzum N."/>
            <person name="Olgun K."/>
            <person name="Jablonski D."/>
        </authorList>
    </citation>
    <scope>NUCLEOTIDE SEQUENCE</scope>
    <source>
        <strain evidence="4">faydin-H75</strain>
        <strain evidence="2">Faydin-H76</strain>
    </source>
</reference>
<sequence length="90" mass="10699">MHDKPLSILEGKPEINYPCEWEYRIIGENKDKIKEAVFEIAPRKYDLQEKNKSSKGRFVSLHLKILVNTEEERNQIFCALKEHKEIKMVI</sequence>
<comment type="caution">
    <text evidence="2">The sequence shown here is derived from an EMBL/GenBank/DDBJ whole genome shotgun (WGS) entry which is preliminary data.</text>
</comment>
<dbReference type="InterPro" id="IPR027471">
    <property type="entry name" value="YbeD-like_sf"/>
</dbReference>
<evidence type="ECO:0000313" key="4">
    <source>
        <dbReference type="Proteomes" id="UP001240777"/>
    </source>
</evidence>
<dbReference type="Pfam" id="PF04359">
    <property type="entry name" value="DUF493"/>
    <property type="match status" value="1"/>
</dbReference>
<accession>A0AA90T9P7</accession>
<dbReference type="RefSeq" id="WP_305516780.1">
    <property type="nucleotide sequence ID" value="NZ_JAUPEV010000004.1"/>
</dbReference>
<reference evidence="1" key="2">
    <citation type="submission" date="2023-07" db="EMBL/GenBank/DDBJ databases">
        <authorList>
            <person name="Aydin F."/>
            <person name="Tarhane S."/>
            <person name="Saticioglu I.B."/>
            <person name="Karakaya E."/>
            <person name="Abay S."/>
            <person name="Guran O."/>
            <person name="Bozkurt E."/>
            <person name="Uzum N."/>
            <person name="Olgun K."/>
            <person name="Jablonski D."/>
        </authorList>
    </citation>
    <scope>NUCLEOTIDE SEQUENCE</scope>
    <source>
        <strain evidence="1">Faydin-H75</strain>
    </source>
</reference>
<dbReference type="EMBL" id="JAUYZK010000005">
    <property type="protein sequence ID" value="MDP2539077.1"/>
    <property type="molecule type" value="Genomic_DNA"/>
</dbReference>
<dbReference type="Gene3D" id="3.30.70.260">
    <property type="match status" value="1"/>
</dbReference>
<keyword evidence="4" id="KW-1185">Reference proteome</keyword>
<dbReference type="Proteomes" id="UP001177258">
    <property type="component" value="Unassembled WGS sequence"/>
</dbReference>
<reference evidence="1 3" key="3">
    <citation type="journal article" date="2024" name="Syst. Appl. Microbiol.">
        <title>Helicobacter cappadocius sp. nov., from lizards: The first psychrotrophic Helicobacter species.</title>
        <authorList>
            <person name="Aydin F."/>
            <person name="Tarhane S."/>
            <person name="Karakaya E."/>
            <person name="Abay S."/>
            <person name="Kayman T."/>
            <person name="Guran O."/>
            <person name="Bozkurt E."/>
            <person name="Uzum N."/>
            <person name="Avci A."/>
            <person name="Olgun K."/>
            <person name="Jablonski D."/>
            <person name="Guran C."/>
            <person name="Burcin Saticioglu I."/>
        </authorList>
    </citation>
    <scope>NUCLEOTIDE SEQUENCE [LARGE SCALE GENOMIC DNA]</scope>
    <source>
        <strain evidence="1">Faydin-H75</strain>
        <strain evidence="3">faydin-H76</strain>
    </source>
</reference>
<dbReference type="InterPro" id="IPR007454">
    <property type="entry name" value="UPF0250_YbeD-like"/>
</dbReference>
<evidence type="ECO:0000313" key="1">
    <source>
        <dbReference type="EMBL" id="MDO7252933.1"/>
    </source>
</evidence>
<name>A0AA90T9P7_9HELI</name>